<evidence type="ECO:0000256" key="1">
    <source>
        <dbReference type="SAM" id="Phobius"/>
    </source>
</evidence>
<proteinExistence type="predicted"/>
<keyword evidence="1" id="KW-1133">Transmembrane helix</keyword>
<organism evidence="2">
    <name type="scientific">uncultured Caudovirales phage</name>
    <dbReference type="NCBI Taxonomy" id="2100421"/>
    <lineage>
        <taxon>Viruses</taxon>
        <taxon>Duplodnaviria</taxon>
        <taxon>Heunggongvirae</taxon>
        <taxon>Uroviricota</taxon>
        <taxon>Caudoviricetes</taxon>
        <taxon>Peduoviridae</taxon>
        <taxon>Maltschvirus</taxon>
        <taxon>Maltschvirus maltsch</taxon>
    </lineage>
</organism>
<protein>
    <submittedName>
        <fullName evidence="2">Uncharacterized protein</fullName>
    </submittedName>
</protein>
<evidence type="ECO:0000313" key="2">
    <source>
        <dbReference type="EMBL" id="CAB4161842.1"/>
    </source>
</evidence>
<gene>
    <name evidence="2" type="ORF">UFOVP783_1</name>
</gene>
<feature type="transmembrane region" description="Helical" evidence="1">
    <location>
        <begin position="58"/>
        <end position="77"/>
    </location>
</feature>
<sequence length="79" mass="9275">RVRERREFERWASGICANASDTPASAAWTAWQMRAAIRRSEVEYWVAQTKGARRDKRIALVWAGIFWLGASLTIFFWRK</sequence>
<keyword evidence="1" id="KW-0812">Transmembrane</keyword>
<name>A0A6J5NSN7_9CAUD</name>
<dbReference type="EMBL" id="LR796738">
    <property type="protein sequence ID" value="CAB4161842.1"/>
    <property type="molecule type" value="Genomic_DNA"/>
</dbReference>
<feature type="non-terminal residue" evidence="2">
    <location>
        <position position="1"/>
    </location>
</feature>
<keyword evidence="1" id="KW-0472">Membrane</keyword>
<reference evidence="2" key="1">
    <citation type="submission" date="2020-04" db="EMBL/GenBank/DDBJ databases">
        <authorList>
            <person name="Chiriac C."/>
            <person name="Salcher M."/>
            <person name="Ghai R."/>
            <person name="Kavagutti S V."/>
        </authorList>
    </citation>
    <scope>NUCLEOTIDE SEQUENCE</scope>
</reference>
<accession>A0A6J5NSN7</accession>